<dbReference type="AlphaFoldDB" id="A0A382AR91"/>
<dbReference type="PANTHER" id="PTHR46401">
    <property type="entry name" value="GLYCOSYLTRANSFERASE WBBK-RELATED"/>
    <property type="match status" value="1"/>
</dbReference>
<evidence type="ECO:0000313" key="3">
    <source>
        <dbReference type="EMBL" id="SVB04006.1"/>
    </source>
</evidence>
<dbReference type="SUPFAM" id="SSF53756">
    <property type="entry name" value="UDP-Glycosyltransferase/glycogen phosphorylase"/>
    <property type="match status" value="1"/>
</dbReference>
<dbReference type="GO" id="GO:0016757">
    <property type="term" value="F:glycosyltransferase activity"/>
    <property type="evidence" value="ECO:0007669"/>
    <property type="project" value="InterPro"/>
</dbReference>
<sequence>MVKAVNIEESPNTLGTPPEEPKSQTVSISNPDEEVEFVVDTGSDDLILNAVSDKAIGGTELMKKWLFTEMEKREPGLTEKFQWIMTRVRGLERDKQRILWIHDLANDGEVQHLKDKENWKQFERVIFVSHWQQNQFRTHLGFPYEKGVVIQNAIHPISEHKKPKVDGKINVCYFSTPHRGLEVLLNAWEFMRKELKEGLNAELNVYSSFKIYDRGHLDEQFRHIYKRAEEMDGVNYYGTVSNDEIREMLKSQHIFAYPSIYEETSCITLMEAMSAGCLGVVPNLGALPETGANFPWMYGYEEDHDKHAQVHGHILGRAIEHFWDEDVQNLLKIQRSYFDMFYNWDLRSGQWQQFLHAIEDSPEVQAQKEAIRKEVEEEAEYEIIEDGTAS</sequence>
<gene>
    <name evidence="3" type="ORF">METZ01_LOCUS156860</name>
</gene>
<feature type="domain" description="Glycosyl transferase family 1" evidence="2">
    <location>
        <begin position="177"/>
        <end position="290"/>
    </location>
</feature>
<name>A0A382AR91_9ZZZZ</name>
<dbReference type="InterPro" id="IPR001296">
    <property type="entry name" value="Glyco_trans_1"/>
</dbReference>
<organism evidence="3">
    <name type="scientific">marine metagenome</name>
    <dbReference type="NCBI Taxonomy" id="408172"/>
    <lineage>
        <taxon>unclassified sequences</taxon>
        <taxon>metagenomes</taxon>
        <taxon>ecological metagenomes</taxon>
    </lineage>
</organism>
<accession>A0A382AR91</accession>
<dbReference type="EMBL" id="UINC01026479">
    <property type="protein sequence ID" value="SVB04006.1"/>
    <property type="molecule type" value="Genomic_DNA"/>
</dbReference>
<dbReference type="PANTHER" id="PTHR46401:SF8">
    <property type="entry name" value="BLL6006 PROTEIN"/>
    <property type="match status" value="1"/>
</dbReference>
<dbReference type="Gene3D" id="3.40.50.2000">
    <property type="entry name" value="Glycogen Phosphorylase B"/>
    <property type="match status" value="1"/>
</dbReference>
<feature type="region of interest" description="Disordered" evidence="1">
    <location>
        <begin position="1"/>
        <end position="27"/>
    </location>
</feature>
<dbReference type="CDD" id="cd03801">
    <property type="entry name" value="GT4_PimA-like"/>
    <property type="match status" value="1"/>
</dbReference>
<evidence type="ECO:0000259" key="2">
    <source>
        <dbReference type="Pfam" id="PF00534"/>
    </source>
</evidence>
<proteinExistence type="predicted"/>
<protein>
    <recommendedName>
        <fullName evidence="2">Glycosyl transferase family 1 domain-containing protein</fullName>
    </recommendedName>
</protein>
<dbReference type="GO" id="GO:0004190">
    <property type="term" value="F:aspartic-type endopeptidase activity"/>
    <property type="evidence" value="ECO:0007669"/>
    <property type="project" value="InterPro"/>
</dbReference>
<dbReference type="InterPro" id="IPR001969">
    <property type="entry name" value="Aspartic_peptidase_AS"/>
</dbReference>
<evidence type="ECO:0000256" key="1">
    <source>
        <dbReference type="SAM" id="MobiDB-lite"/>
    </source>
</evidence>
<reference evidence="3" key="1">
    <citation type="submission" date="2018-05" db="EMBL/GenBank/DDBJ databases">
        <authorList>
            <person name="Lanie J.A."/>
            <person name="Ng W.-L."/>
            <person name="Kazmierczak K.M."/>
            <person name="Andrzejewski T.M."/>
            <person name="Davidsen T.M."/>
            <person name="Wayne K.J."/>
            <person name="Tettelin H."/>
            <person name="Glass J.I."/>
            <person name="Rusch D."/>
            <person name="Podicherti R."/>
            <person name="Tsui H.-C.T."/>
            <person name="Winkler M.E."/>
        </authorList>
    </citation>
    <scope>NUCLEOTIDE SEQUENCE</scope>
</reference>
<dbReference type="Pfam" id="PF00534">
    <property type="entry name" value="Glycos_transf_1"/>
    <property type="match status" value="1"/>
</dbReference>
<dbReference type="PROSITE" id="PS00141">
    <property type="entry name" value="ASP_PROTEASE"/>
    <property type="match status" value="1"/>
</dbReference>
<dbReference type="GO" id="GO:0006508">
    <property type="term" value="P:proteolysis"/>
    <property type="evidence" value="ECO:0007669"/>
    <property type="project" value="InterPro"/>
</dbReference>